<evidence type="ECO:0000313" key="3">
    <source>
        <dbReference type="Proteomes" id="UP000612899"/>
    </source>
</evidence>
<sequence length="445" mass="48557">MITVEPVRAKAPTGLLRIRPQVEWTLIVLGLLNLILVQPKGLNADGYYRYLQLTQLLLTGTLPDGDYSLVGPSFSTPMWLIGHAFGHAAMWLRYYNIALFCLGLAAIAFLLRRHVEAALLRRFLLLLVAASIVAPSLNDFYGEAFTLVGVGVGLLAALTGPRRVAIAGWVAVVLGAVNTPASLIGVALIAFVEVVRRRRLRILAVPLAAAALVALEIGLRHGGYVGAHGAQTIMPYSGKPGFSYPIILGIAAILFSFGRGLLYFFPGLALPASHRIRAAAGPEIARVYHLWLLFLAGLIIVYAGWWAWHGGWSWGPRFFVIAILPASLALAVRLNDTDSRPLADVLTLGALLLSVWGAIASTVYFGYWPPQCYAPGGIEELCHFAPEFSQLWWPMLAKPHLDATQIVLLCYYTTVALWLAAPVGRRIFLAIRKAAARWPRTGWQL</sequence>
<name>A0A8J3VE19_9ACTN</name>
<feature type="transmembrane region" description="Helical" evidence="1">
    <location>
        <begin position="287"/>
        <end position="308"/>
    </location>
</feature>
<dbReference type="Proteomes" id="UP000612899">
    <property type="component" value="Unassembled WGS sequence"/>
</dbReference>
<reference evidence="2" key="1">
    <citation type="submission" date="2021-01" db="EMBL/GenBank/DDBJ databases">
        <title>Whole genome shotgun sequence of Rhizocola hellebori NBRC 109834.</title>
        <authorList>
            <person name="Komaki H."/>
            <person name="Tamura T."/>
        </authorList>
    </citation>
    <scope>NUCLEOTIDE SEQUENCE</scope>
    <source>
        <strain evidence="2">NBRC 109834</strain>
    </source>
</reference>
<feature type="transmembrane region" description="Helical" evidence="1">
    <location>
        <begin position="166"/>
        <end position="191"/>
    </location>
</feature>
<keyword evidence="3" id="KW-1185">Reference proteome</keyword>
<feature type="transmembrane region" description="Helical" evidence="1">
    <location>
        <begin position="403"/>
        <end position="423"/>
    </location>
</feature>
<feature type="transmembrane region" description="Helical" evidence="1">
    <location>
        <begin position="346"/>
        <end position="367"/>
    </location>
</feature>
<accession>A0A8J3VE19</accession>
<keyword evidence="1" id="KW-0472">Membrane</keyword>
<feature type="transmembrane region" description="Helical" evidence="1">
    <location>
        <begin position="203"/>
        <end position="222"/>
    </location>
</feature>
<proteinExistence type="predicted"/>
<protein>
    <submittedName>
        <fullName evidence="2">Uncharacterized protein</fullName>
    </submittedName>
</protein>
<comment type="caution">
    <text evidence="2">The sequence shown here is derived from an EMBL/GenBank/DDBJ whole genome shotgun (WGS) entry which is preliminary data.</text>
</comment>
<dbReference type="RefSeq" id="WP_203906628.1">
    <property type="nucleotide sequence ID" value="NZ_BONY01000003.1"/>
</dbReference>
<organism evidence="2 3">
    <name type="scientific">Rhizocola hellebori</name>
    <dbReference type="NCBI Taxonomy" id="1392758"/>
    <lineage>
        <taxon>Bacteria</taxon>
        <taxon>Bacillati</taxon>
        <taxon>Actinomycetota</taxon>
        <taxon>Actinomycetes</taxon>
        <taxon>Micromonosporales</taxon>
        <taxon>Micromonosporaceae</taxon>
        <taxon>Rhizocola</taxon>
    </lineage>
</organism>
<dbReference type="EMBL" id="BONY01000003">
    <property type="protein sequence ID" value="GIH02698.1"/>
    <property type="molecule type" value="Genomic_DNA"/>
</dbReference>
<feature type="transmembrane region" description="Helical" evidence="1">
    <location>
        <begin position="123"/>
        <end position="141"/>
    </location>
</feature>
<feature type="transmembrane region" description="Helical" evidence="1">
    <location>
        <begin position="21"/>
        <end position="39"/>
    </location>
</feature>
<feature type="transmembrane region" description="Helical" evidence="1">
    <location>
        <begin position="242"/>
        <end position="266"/>
    </location>
</feature>
<gene>
    <name evidence="2" type="ORF">Rhe02_07650</name>
</gene>
<evidence type="ECO:0000313" key="2">
    <source>
        <dbReference type="EMBL" id="GIH02698.1"/>
    </source>
</evidence>
<feature type="transmembrane region" description="Helical" evidence="1">
    <location>
        <begin position="314"/>
        <end position="334"/>
    </location>
</feature>
<keyword evidence="1" id="KW-0812">Transmembrane</keyword>
<feature type="transmembrane region" description="Helical" evidence="1">
    <location>
        <begin position="94"/>
        <end position="111"/>
    </location>
</feature>
<evidence type="ECO:0000256" key="1">
    <source>
        <dbReference type="SAM" id="Phobius"/>
    </source>
</evidence>
<dbReference type="AlphaFoldDB" id="A0A8J3VE19"/>
<keyword evidence="1" id="KW-1133">Transmembrane helix</keyword>